<sequence length="275" mass="30467">MNDAVLDLYDEIMKYLRGDSVTQLLTQSLPDFIKAAYNMVVELQQHVIGPIGFSLLSVFILLEFQKISLKVEGAGGAPMLGFEMIMKAMVKFVLSYILLSNIQLVLNAIISLTNTMTAKVLSYPVENGDLANMRAKVASAASDLSWWTCLIVLLVFAMLFLVALVIQTYIRLVVYLRLMELYLYCALAPIPIGAAPSQEFSSMTKNFLKNFASSALQATVIALVLVIYPTIFEGLIDSMGSTIWTIILGMLIYMLALIFAIQKTGTWAKMVFQAQ</sequence>
<dbReference type="RefSeq" id="WP_126823975.1">
    <property type="nucleotide sequence ID" value="NZ_JBHLWU010000002.1"/>
</dbReference>
<evidence type="ECO:0000256" key="1">
    <source>
        <dbReference type="SAM" id="Phobius"/>
    </source>
</evidence>
<accession>A0A430AG86</accession>
<organism evidence="2 3">
    <name type="scientific">Vagococcus entomophilus</name>
    <dbReference type="NCBI Taxonomy" id="1160095"/>
    <lineage>
        <taxon>Bacteria</taxon>
        <taxon>Bacillati</taxon>
        <taxon>Bacillota</taxon>
        <taxon>Bacilli</taxon>
        <taxon>Lactobacillales</taxon>
        <taxon>Enterococcaceae</taxon>
        <taxon>Vagococcus</taxon>
    </lineage>
</organism>
<dbReference type="InterPro" id="IPR045798">
    <property type="entry name" value="TrbL_Firmicutes"/>
</dbReference>
<dbReference type="GO" id="GO:0030255">
    <property type="term" value="P:protein secretion by the type IV secretion system"/>
    <property type="evidence" value="ECO:0007669"/>
    <property type="project" value="InterPro"/>
</dbReference>
<protein>
    <recommendedName>
        <fullName evidence="4">Conjugal transfer protein TrbL</fullName>
    </recommendedName>
</protein>
<reference evidence="2 3" key="1">
    <citation type="submission" date="2017-05" db="EMBL/GenBank/DDBJ databases">
        <title>Vagococcus spp. assemblies.</title>
        <authorList>
            <person name="Gulvik C.A."/>
        </authorList>
    </citation>
    <scope>NUCLEOTIDE SEQUENCE [LARGE SCALE GENOMIC DNA]</scope>
    <source>
        <strain evidence="2 3">DSM 24756</strain>
    </source>
</reference>
<dbReference type="OrthoDB" id="9807620at2"/>
<dbReference type="Pfam" id="PF19478">
    <property type="entry name" value="TrbL_2"/>
    <property type="match status" value="1"/>
</dbReference>
<dbReference type="EMBL" id="NGJZ01000002">
    <property type="protein sequence ID" value="RSU06898.1"/>
    <property type="molecule type" value="Genomic_DNA"/>
</dbReference>
<keyword evidence="1" id="KW-0472">Membrane</keyword>
<dbReference type="Proteomes" id="UP000288669">
    <property type="component" value="Unassembled WGS sequence"/>
</dbReference>
<evidence type="ECO:0008006" key="4">
    <source>
        <dbReference type="Google" id="ProtNLM"/>
    </source>
</evidence>
<proteinExistence type="predicted"/>
<feature type="transmembrane region" description="Helical" evidence="1">
    <location>
        <begin position="47"/>
        <end position="64"/>
    </location>
</feature>
<dbReference type="AlphaFoldDB" id="A0A430AG86"/>
<feature type="transmembrane region" description="Helical" evidence="1">
    <location>
        <begin position="144"/>
        <end position="166"/>
    </location>
</feature>
<feature type="transmembrane region" description="Helical" evidence="1">
    <location>
        <begin position="243"/>
        <end position="261"/>
    </location>
</feature>
<keyword evidence="1" id="KW-0812">Transmembrane</keyword>
<name>A0A430AG86_9ENTE</name>
<feature type="transmembrane region" description="Helical" evidence="1">
    <location>
        <begin position="207"/>
        <end position="231"/>
    </location>
</feature>
<evidence type="ECO:0000313" key="3">
    <source>
        <dbReference type="Proteomes" id="UP000288669"/>
    </source>
</evidence>
<keyword evidence="3" id="KW-1185">Reference proteome</keyword>
<evidence type="ECO:0000313" key="2">
    <source>
        <dbReference type="EMBL" id="RSU06898.1"/>
    </source>
</evidence>
<gene>
    <name evidence="2" type="ORF">CBF30_06460</name>
</gene>
<feature type="transmembrane region" description="Helical" evidence="1">
    <location>
        <begin position="172"/>
        <end position="195"/>
    </location>
</feature>
<keyword evidence="1" id="KW-1133">Transmembrane helix</keyword>
<comment type="caution">
    <text evidence="2">The sequence shown here is derived from an EMBL/GenBank/DDBJ whole genome shotgun (WGS) entry which is preliminary data.</text>
</comment>